<evidence type="ECO:0000259" key="6">
    <source>
        <dbReference type="Pfam" id="PF08281"/>
    </source>
</evidence>
<dbReference type="NCBIfam" id="TIGR02937">
    <property type="entry name" value="sigma70-ECF"/>
    <property type="match status" value="1"/>
</dbReference>
<evidence type="ECO:0000256" key="4">
    <source>
        <dbReference type="ARBA" id="ARBA00023163"/>
    </source>
</evidence>
<dbReference type="InterPro" id="IPR013324">
    <property type="entry name" value="RNA_pol_sigma_r3/r4-like"/>
</dbReference>
<keyword evidence="8" id="KW-1185">Reference proteome</keyword>
<feature type="domain" description="RNA polymerase sigma factor 70 region 4 type 2" evidence="6">
    <location>
        <begin position="120"/>
        <end position="164"/>
    </location>
</feature>
<evidence type="ECO:0000256" key="2">
    <source>
        <dbReference type="ARBA" id="ARBA00023082"/>
    </source>
</evidence>
<comment type="caution">
    <text evidence="7">The sequence shown here is derived from an EMBL/GenBank/DDBJ whole genome shotgun (WGS) entry which is preliminary data.</text>
</comment>
<dbReference type="InterPro" id="IPR013249">
    <property type="entry name" value="RNA_pol_sigma70_r4_t2"/>
</dbReference>
<dbReference type="Pfam" id="PF04542">
    <property type="entry name" value="Sigma70_r2"/>
    <property type="match status" value="1"/>
</dbReference>
<dbReference type="PATRIC" id="fig|46224.3.peg.3246"/>
<sequence length="169" mass="20207">MEGALTGKVFWVENFHEVVEQYEPMIYHIMNSLSIYKDRDEYYQIGLIALWESWRKFDSKKGSFLSFSYTSIKGRILIELAKARKRDERNSYPKEEFWEFLIDESEDPLELATLLTYCHGLTATQKKWVILTFYYGLTMTEIAIKENVTYSAVKKWRNKAMKELKRKLK</sequence>
<evidence type="ECO:0000313" key="8">
    <source>
        <dbReference type="Proteomes" id="UP000075666"/>
    </source>
</evidence>
<feature type="domain" description="RNA polymerase sigma-70 region 2" evidence="5">
    <location>
        <begin position="19"/>
        <end position="85"/>
    </location>
</feature>
<dbReference type="SUPFAM" id="SSF88659">
    <property type="entry name" value="Sigma3 and sigma4 domains of RNA polymerase sigma factors"/>
    <property type="match status" value="1"/>
</dbReference>
<proteinExistence type="predicted"/>
<evidence type="ECO:0000259" key="5">
    <source>
        <dbReference type="Pfam" id="PF04542"/>
    </source>
</evidence>
<dbReference type="InterPro" id="IPR013325">
    <property type="entry name" value="RNA_pol_sigma_r2"/>
</dbReference>
<evidence type="ECO:0000313" key="7">
    <source>
        <dbReference type="EMBL" id="KYD05543.1"/>
    </source>
</evidence>
<keyword evidence="1" id="KW-0805">Transcription regulation</keyword>
<dbReference type="EMBL" id="LQYN01000056">
    <property type="protein sequence ID" value="KYD05543.1"/>
    <property type="molecule type" value="Genomic_DNA"/>
</dbReference>
<dbReference type="GO" id="GO:0006352">
    <property type="term" value="P:DNA-templated transcription initiation"/>
    <property type="evidence" value="ECO:0007669"/>
    <property type="project" value="InterPro"/>
</dbReference>
<dbReference type="Gene3D" id="1.10.1740.10">
    <property type="match status" value="1"/>
</dbReference>
<organism evidence="7 8">
    <name type="scientific">Heyndrickxia sporothermodurans</name>
    <dbReference type="NCBI Taxonomy" id="46224"/>
    <lineage>
        <taxon>Bacteria</taxon>
        <taxon>Bacillati</taxon>
        <taxon>Bacillota</taxon>
        <taxon>Bacilli</taxon>
        <taxon>Bacillales</taxon>
        <taxon>Bacillaceae</taxon>
        <taxon>Heyndrickxia</taxon>
    </lineage>
</organism>
<dbReference type="SUPFAM" id="SSF88946">
    <property type="entry name" value="Sigma2 domain of RNA polymerase sigma factors"/>
    <property type="match status" value="1"/>
</dbReference>
<keyword evidence="4" id="KW-0804">Transcription</keyword>
<dbReference type="GO" id="GO:0003677">
    <property type="term" value="F:DNA binding"/>
    <property type="evidence" value="ECO:0007669"/>
    <property type="project" value="UniProtKB-KW"/>
</dbReference>
<dbReference type="InterPro" id="IPR014284">
    <property type="entry name" value="RNA_pol_sigma-70_dom"/>
</dbReference>
<dbReference type="InterPro" id="IPR036388">
    <property type="entry name" value="WH-like_DNA-bd_sf"/>
</dbReference>
<evidence type="ECO:0000256" key="3">
    <source>
        <dbReference type="ARBA" id="ARBA00023125"/>
    </source>
</evidence>
<accession>A0A150KZQ4</accession>
<dbReference type="STRING" id="46224.B4102_3267"/>
<name>A0A150KZQ4_9BACI</name>
<protein>
    <submittedName>
        <fullName evidence="7">Uncharacterized protein</fullName>
    </submittedName>
</protein>
<reference evidence="7 8" key="1">
    <citation type="submission" date="2016-01" db="EMBL/GenBank/DDBJ databases">
        <title>Genome Sequences of Twelve Sporeforming Bacillus Species Isolated from Foods.</title>
        <authorList>
            <person name="Berendsen E.M."/>
            <person name="Wells-Bennik M.H."/>
            <person name="Krawcyk A.O."/>
            <person name="De Jong A."/>
            <person name="Holsappel S."/>
            <person name="Eijlander R.T."/>
            <person name="Kuipers O.P."/>
        </authorList>
    </citation>
    <scope>NUCLEOTIDE SEQUENCE [LARGE SCALE GENOMIC DNA]</scope>
    <source>
        <strain evidence="7 8">B4102</strain>
    </source>
</reference>
<dbReference type="Proteomes" id="UP000075666">
    <property type="component" value="Unassembled WGS sequence"/>
</dbReference>
<keyword evidence="2" id="KW-0731">Sigma factor</keyword>
<evidence type="ECO:0000256" key="1">
    <source>
        <dbReference type="ARBA" id="ARBA00023015"/>
    </source>
</evidence>
<dbReference type="InterPro" id="IPR007627">
    <property type="entry name" value="RNA_pol_sigma70_r2"/>
</dbReference>
<dbReference type="AlphaFoldDB" id="A0A150KZQ4"/>
<dbReference type="Gene3D" id="1.10.10.10">
    <property type="entry name" value="Winged helix-like DNA-binding domain superfamily/Winged helix DNA-binding domain"/>
    <property type="match status" value="1"/>
</dbReference>
<dbReference type="GO" id="GO:0016987">
    <property type="term" value="F:sigma factor activity"/>
    <property type="evidence" value="ECO:0007669"/>
    <property type="project" value="UniProtKB-KW"/>
</dbReference>
<gene>
    <name evidence="7" type="ORF">B4102_3267</name>
</gene>
<dbReference type="PANTHER" id="PTHR30385">
    <property type="entry name" value="SIGMA FACTOR F FLAGELLAR"/>
    <property type="match status" value="1"/>
</dbReference>
<dbReference type="Pfam" id="PF08281">
    <property type="entry name" value="Sigma70_r4_2"/>
    <property type="match status" value="1"/>
</dbReference>
<keyword evidence="3" id="KW-0238">DNA-binding</keyword>